<dbReference type="Proteomes" id="UP001162483">
    <property type="component" value="Unassembled WGS sequence"/>
</dbReference>
<organism evidence="2 3">
    <name type="scientific">Staurois parvus</name>
    <dbReference type="NCBI Taxonomy" id="386267"/>
    <lineage>
        <taxon>Eukaryota</taxon>
        <taxon>Metazoa</taxon>
        <taxon>Chordata</taxon>
        <taxon>Craniata</taxon>
        <taxon>Vertebrata</taxon>
        <taxon>Euteleostomi</taxon>
        <taxon>Amphibia</taxon>
        <taxon>Batrachia</taxon>
        <taxon>Anura</taxon>
        <taxon>Neobatrachia</taxon>
        <taxon>Ranoidea</taxon>
        <taxon>Ranidae</taxon>
        <taxon>Staurois</taxon>
    </lineage>
</organism>
<proteinExistence type="predicted"/>
<keyword evidence="3" id="KW-1185">Reference proteome</keyword>
<evidence type="ECO:0000256" key="1">
    <source>
        <dbReference type="SAM" id="MobiDB-lite"/>
    </source>
</evidence>
<evidence type="ECO:0000313" key="2">
    <source>
        <dbReference type="EMBL" id="CAI9607445.1"/>
    </source>
</evidence>
<name>A0ABN9GDM7_9NEOB</name>
<sequence>MSQTPSSPEIKRALEESPETNIDNESAPPPHAQQLLDLIDIRLFLPCISYKHCCICFLYNGK</sequence>
<evidence type="ECO:0000313" key="3">
    <source>
        <dbReference type="Proteomes" id="UP001162483"/>
    </source>
</evidence>
<feature type="region of interest" description="Disordered" evidence="1">
    <location>
        <begin position="1"/>
        <end position="29"/>
    </location>
</feature>
<comment type="caution">
    <text evidence="2">The sequence shown here is derived from an EMBL/GenBank/DDBJ whole genome shotgun (WGS) entry which is preliminary data.</text>
</comment>
<gene>
    <name evidence="2" type="ORF">SPARVUS_LOCUS13949059</name>
</gene>
<protein>
    <submittedName>
        <fullName evidence="2">Uncharacterized protein</fullName>
    </submittedName>
</protein>
<dbReference type="EMBL" id="CATNWA010018454">
    <property type="protein sequence ID" value="CAI9607445.1"/>
    <property type="molecule type" value="Genomic_DNA"/>
</dbReference>
<accession>A0ABN9GDM7</accession>
<reference evidence="2" key="1">
    <citation type="submission" date="2023-05" db="EMBL/GenBank/DDBJ databases">
        <authorList>
            <person name="Stuckert A."/>
        </authorList>
    </citation>
    <scope>NUCLEOTIDE SEQUENCE</scope>
</reference>